<dbReference type="AlphaFoldDB" id="A0A5D3CU65"/>
<dbReference type="Pfam" id="PF13952">
    <property type="entry name" value="DUF4216"/>
    <property type="match status" value="1"/>
</dbReference>
<name>A0A5D3CU65_CUCMM</name>
<comment type="caution">
    <text evidence="2">The sequence shown here is derived from an EMBL/GenBank/DDBJ whole genome shotgun (WGS) entry which is preliminary data.</text>
</comment>
<dbReference type="Proteomes" id="UP000321947">
    <property type="component" value="Unassembled WGS sequence"/>
</dbReference>
<gene>
    <name evidence="2" type="ORF">E5676_scaffold45G00250</name>
</gene>
<evidence type="ECO:0000259" key="1">
    <source>
        <dbReference type="Pfam" id="PF13952"/>
    </source>
</evidence>
<feature type="domain" description="DUF4216" evidence="1">
    <location>
        <begin position="294"/>
        <end position="362"/>
    </location>
</feature>
<dbReference type="Pfam" id="PF02992">
    <property type="entry name" value="Transposase_21"/>
    <property type="match status" value="1"/>
</dbReference>
<dbReference type="EMBL" id="SSTD01008722">
    <property type="protein sequence ID" value="TYK14992.1"/>
    <property type="molecule type" value="Genomic_DNA"/>
</dbReference>
<sequence length="599" mass="69002">MLTMLLLGPKQPGYDINVYLEPLIDDLELMWEEGVQCLDAHKKEFFTLRVVLLWTINDFPTYGNLCGCSVKGYKACPICGEETSSIRLPHEKKNAYMEHRKYLPSHHPYKRQKKAFDGNQEHGTPPLPLSGETIYNRLKDKTFPCGKSKDGLSSRFDLVEMNIRPELAPVSDGSRTYIPAACSFKSREEGHRIERPLSAGTSVTPSQVMREIQEGQVVSTTIRWIAHGPHPIMMIYEGYKFNRICYNTKPRDDIRTVQNSGVIFVASTMHVASPKDKSPTIADMSFYGVIQGIWEVSYNTFRVTLFRCDWVDTKNGVRVDNLGFTLVDLNRTGHYLESFILVSQVRQVFYVKDPSDGRWSVVMKPQEKDFVDNCYNDELGHTSFHCLAIIECPTGMTREDEEIPYIRVDCESTWGTFNSRLEDQIFNFDVHIRITRLEAGCSSVPSTERFINKGKGTRGSMGMSEITWVSCDGHKRVVEYNELDQPIGESATKLKSFIGTTVRVHVPISYQSSKDVPTEELKDKIYELIEEDLEKLKNPPTKYYFIDHEHWNIFVASRLTEQFEMVCNKDRERRKNKKYNHRMSQKGYANLAEEMVRKE</sequence>
<accession>A0A5D3CU65</accession>
<dbReference type="InterPro" id="IPR025312">
    <property type="entry name" value="DUF4216"/>
</dbReference>
<organism evidence="2 3">
    <name type="scientific">Cucumis melo var. makuwa</name>
    <name type="common">Oriental melon</name>
    <dbReference type="NCBI Taxonomy" id="1194695"/>
    <lineage>
        <taxon>Eukaryota</taxon>
        <taxon>Viridiplantae</taxon>
        <taxon>Streptophyta</taxon>
        <taxon>Embryophyta</taxon>
        <taxon>Tracheophyta</taxon>
        <taxon>Spermatophyta</taxon>
        <taxon>Magnoliopsida</taxon>
        <taxon>eudicotyledons</taxon>
        <taxon>Gunneridae</taxon>
        <taxon>Pentapetalae</taxon>
        <taxon>rosids</taxon>
        <taxon>fabids</taxon>
        <taxon>Cucurbitales</taxon>
        <taxon>Cucurbitaceae</taxon>
        <taxon>Benincaseae</taxon>
        <taxon>Cucumis</taxon>
    </lineage>
</organism>
<protein>
    <recommendedName>
        <fullName evidence="1">DUF4216 domain-containing protein</fullName>
    </recommendedName>
</protein>
<evidence type="ECO:0000313" key="3">
    <source>
        <dbReference type="Proteomes" id="UP000321947"/>
    </source>
</evidence>
<reference evidence="2 3" key="1">
    <citation type="submission" date="2019-08" db="EMBL/GenBank/DDBJ databases">
        <title>Draft genome sequences of two oriental melons (Cucumis melo L. var makuwa).</title>
        <authorList>
            <person name="Kwon S.-Y."/>
        </authorList>
    </citation>
    <scope>NUCLEOTIDE SEQUENCE [LARGE SCALE GENOMIC DNA]</scope>
    <source>
        <strain evidence="3">cv. Chang Bougi</strain>
        <tissue evidence="2">Leaf</tissue>
    </source>
</reference>
<proteinExistence type="predicted"/>
<dbReference type="InterPro" id="IPR004242">
    <property type="entry name" value="Transposase_21"/>
</dbReference>
<dbReference type="PANTHER" id="PTHR48258">
    <property type="entry name" value="DUF4218 DOMAIN-CONTAINING PROTEIN-RELATED"/>
    <property type="match status" value="1"/>
</dbReference>
<evidence type="ECO:0000313" key="2">
    <source>
        <dbReference type="EMBL" id="TYK14992.1"/>
    </source>
</evidence>